<sequence length="444" mass="46936">MNDYSVFNSAESILDVNATLIQWLGVGYWLSLFAVGVAIWCIRFLKTHLFAPLESKPALKNRALLNVIMGGVMCAMVVVPVGQVPYLNQMIDVEDGQLVTPAAAFTKVVLADGSDYLTLVILISALGLPHDLAHNSEYHEVTANEHAESWFGARTDWLQTLITYEVTGYEDAEALAFRAGQTIEETEDDEGGIVRGVKNAVGAAKVAYDAAQSAFTIFLAMLASPYTAITYIVGLFILAVVALWINLIAYAFPLLFAAVLFLLPIAYLFDGYGRLMPLIKFLVAFALAKPLAMLFVALPFSIIDGYLLNLYHTSGIAGPPLDSVFTASYWEVVTTTHANMDYSLPLILGLGSAGALMALIAPMVAFLVLGAEGGTLAGFVSSMYLTAANAAAKVAGRAAPLAMGGPMSAATTATQAAGAAATTMPLKSPGSLTPATQPTSSKPT</sequence>
<feature type="compositionally biased region" description="Polar residues" evidence="1">
    <location>
        <begin position="430"/>
        <end position="444"/>
    </location>
</feature>
<feature type="transmembrane region" description="Helical" evidence="2">
    <location>
        <begin position="346"/>
        <end position="369"/>
    </location>
</feature>
<evidence type="ECO:0000256" key="1">
    <source>
        <dbReference type="SAM" id="MobiDB-lite"/>
    </source>
</evidence>
<feature type="region of interest" description="Disordered" evidence="1">
    <location>
        <begin position="420"/>
        <end position="444"/>
    </location>
</feature>
<accession>A0A8A4TN06</accession>
<feature type="transmembrane region" description="Helical" evidence="2">
    <location>
        <begin position="281"/>
        <end position="303"/>
    </location>
</feature>
<proteinExistence type="predicted"/>
<protein>
    <submittedName>
        <fullName evidence="3">Uncharacterized protein</fullName>
    </submittedName>
</protein>
<keyword evidence="4" id="KW-1185">Reference proteome</keyword>
<dbReference type="EMBL" id="CP071793">
    <property type="protein sequence ID" value="QTD50930.1"/>
    <property type="molecule type" value="Genomic_DNA"/>
</dbReference>
<feature type="transmembrane region" description="Helical" evidence="2">
    <location>
        <begin position="215"/>
        <end position="241"/>
    </location>
</feature>
<dbReference type="AlphaFoldDB" id="A0A8A4TN06"/>
<reference evidence="3" key="1">
    <citation type="submission" date="2021-03" db="EMBL/GenBank/DDBJ databases">
        <title>Acanthopleuribacteraceae sp. M133.</title>
        <authorList>
            <person name="Wang G."/>
        </authorList>
    </citation>
    <scope>NUCLEOTIDE SEQUENCE</scope>
    <source>
        <strain evidence="3">M133</strain>
    </source>
</reference>
<dbReference type="KEGG" id="scor:J3U87_00545"/>
<feature type="transmembrane region" description="Helical" evidence="2">
    <location>
        <begin position="247"/>
        <end position="269"/>
    </location>
</feature>
<feature type="transmembrane region" description="Helical" evidence="2">
    <location>
        <begin position="20"/>
        <end position="42"/>
    </location>
</feature>
<evidence type="ECO:0000313" key="3">
    <source>
        <dbReference type="EMBL" id="QTD50930.1"/>
    </source>
</evidence>
<dbReference type="Proteomes" id="UP000663929">
    <property type="component" value="Chromosome"/>
</dbReference>
<keyword evidence="2" id="KW-0812">Transmembrane</keyword>
<feature type="transmembrane region" description="Helical" evidence="2">
    <location>
        <begin position="102"/>
        <end position="128"/>
    </location>
</feature>
<gene>
    <name evidence="3" type="ORF">J3U87_00545</name>
</gene>
<name>A0A8A4TN06_SULCO</name>
<feature type="transmembrane region" description="Helical" evidence="2">
    <location>
        <begin position="63"/>
        <end position="82"/>
    </location>
</feature>
<evidence type="ECO:0000256" key="2">
    <source>
        <dbReference type="SAM" id="Phobius"/>
    </source>
</evidence>
<organism evidence="3 4">
    <name type="scientific">Sulfidibacter corallicola</name>
    <dbReference type="NCBI Taxonomy" id="2818388"/>
    <lineage>
        <taxon>Bacteria</taxon>
        <taxon>Pseudomonadati</taxon>
        <taxon>Acidobacteriota</taxon>
        <taxon>Holophagae</taxon>
        <taxon>Acanthopleuribacterales</taxon>
        <taxon>Acanthopleuribacteraceae</taxon>
        <taxon>Sulfidibacter</taxon>
    </lineage>
</organism>
<evidence type="ECO:0000313" key="4">
    <source>
        <dbReference type="Proteomes" id="UP000663929"/>
    </source>
</evidence>
<dbReference type="RefSeq" id="WP_237381067.1">
    <property type="nucleotide sequence ID" value="NZ_CP071793.1"/>
</dbReference>
<keyword evidence="2" id="KW-0472">Membrane</keyword>
<keyword evidence="2" id="KW-1133">Transmembrane helix</keyword>